<dbReference type="EMBL" id="DVMT01000061">
    <property type="protein sequence ID" value="HIU40857.1"/>
    <property type="molecule type" value="Genomic_DNA"/>
</dbReference>
<evidence type="ECO:0000313" key="3">
    <source>
        <dbReference type="EMBL" id="HIU40857.1"/>
    </source>
</evidence>
<dbReference type="HAMAP" id="MF_01448">
    <property type="entry name" value="UPF0473"/>
    <property type="match status" value="1"/>
</dbReference>
<name>A0A9D1LJE9_9FIRM</name>
<organism evidence="3 4">
    <name type="scientific">Candidatus Aphodocola excrementigallinarum</name>
    <dbReference type="NCBI Taxonomy" id="2840670"/>
    <lineage>
        <taxon>Bacteria</taxon>
        <taxon>Bacillati</taxon>
        <taxon>Bacillota</taxon>
        <taxon>Bacilli</taxon>
        <taxon>Candidatus Aphodocola</taxon>
    </lineage>
</organism>
<dbReference type="AlphaFoldDB" id="A0A9D1LJE9"/>
<comment type="similarity">
    <text evidence="1 2">Belongs to the UPF0473 family.</text>
</comment>
<sequence length="96" mass="11104">MDNKNEVKQDNTFTIVNDNGEEVKCEILFTYEDEKTKKNYIAYTDNTTDDEGNTKVYASIFNPKEENPVLLPIETDEEWKMIEGILSSLTSNEENN</sequence>
<evidence type="ECO:0000313" key="4">
    <source>
        <dbReference type="Proteomes" id="UP000824074"/>
    </source>
</evidence>
<proteinExistence type="inferred from homology"/>
<accession>A0A9D1LJE9</accession>
<gene>
    <name evidence="3" type="ORF">IAB68_06145</name>
</gene>
<reference evidence="3" key="1">
    <citation type="submission" date="2020-10" db="EMBL/GenBank/DDBJ databases">
        <authorList>
            <person name="Gilroy R."/>
        </authorList>
    </citation>
    <scope>NUCLEOTIDE SEQUENCE</scope>
    <source>
        <strain evidence="3">CHK193-30670</strain>
    </source>
</reference>
<dbReference type="Proteomes" id="UP000824074">
    <property type="component" value="Unassembled WGS sequence"/>
</dbReference>
<comment type="caution">
    <text evidence="3">The sequence shown here is derived from an EMBL/GenBank/DDBJ whole genome shotgun (WGS) entry which is preliminary data.</text>
</comment>
<dbReference type="PANTHER" id="PTHR40066:SF1">
    <property type="entry name" value="UPF0473 PROTEIN CBO2561_CLC_2432"/>
    <property type="match status" value="1"/>
</dbReference>
<evidence type="ECO:0000256" key="2">
    <source>
        <dbReference type="HAMAP-Rule" id="MF_01448"/>
    </source>
</evidence>
<protein>
    <recommendedName>
        <fullName evidence="2">UPF0473 protein IAB68_06145</fullName>
    </recommendedName>
</protein>
<evidence type="ECO:0000256" key="1">
    <source>
        <dbReference type="ARBA" id="ARBA00008439"/>
    </source>
</evidence>
<reference evidence="3" key="2">
    <citation type="journal article" date="2021" name="PeerJ">
        <title>Extensive microbial diversity within the chicken gut microbiome revealed by metagenomics and culture.</title>
        <authorList>
            <person name="Gilroy R."/>
            <person name="Ravi A."/>
            <person name="Getino M."/>
            <person name="Pursley I."/>
            <person name="Horton D.L."/>
            <person name="Alikhan N.F."/>
            <person name="Baker D."/>
            <person name="Gharbi K."/>
            <person name="Hall N."/>
            <person name="Watson M."/>
            <person name="Adriaenssens E.M."/>
            <person name="Foster-Nyarko E."/>
            <person name="Jarju S."/>
            <person name="Secka A."/>
            <person name="Antonio M."/>
            <person name="Oren A."/>
            <person name="Chaudhuri R.R."/>
            <person name="La Ragione R."/>
            <person name="Hildebrand F."/>
            <person name="Pallen M.J."/>
        </authorList>
    </citation>
    <scope>NUCLEOTIDE SEQUENCE</scope>
    <source>
        <strain evidence="3">CHK193-30670</strain>
    </source>
</reference>
<dbReference type="InterPro" id="IPR009711">
    <property type="entry name" value="UPF0473"/>
</dbReference>
<dbReference type="Pfam" id="PF06949">
    <property type="entry name" value="DUF1292"/>
    <property type="match status" value="1"/>
</dbReference>
<dbReference type="PANTHER" id="PTHR40066">
    <property type="entry name" value="UPF0473 PROTEIN CBO2561/CLC_2432"/>
    <property type="match status" value="1"/>
</dbReference>